<evidence type="ECO:0000313" key="12">
    <source>
        <dbReference type="EMBL" id="WEX81771.1"/>
    </source>
</evidence>
<keyword evidence="13" id="KW-1185">Reference proteome</keyword>
<dbReference type="PANTHER" id="PTHR11384">
    <property type="entry name" value="ATP-BINDING CASSETTE, SUB-FAMILY D MEMBER"/>
    <property type="match status" value="1"/>
</dbReference>
<reference evidence="12 13" key="1">
    <citation type="submission" date="2023-03" db="EMBL/GenBank/DDBJ databases">
        <authorList>
            <person name="Kaur S."/>
            <person name="Espinosa-Saiz D."/>
            <person name="Velazquez E."/>
            <person name="Menendez E."/>
            <person name="diCenzo G.C."/>
        </authorList>
    </citation>
    <scope>NUCLEOTIDE SEQUENCE [LARGE SCALE GENOMIC DNA]</scope>
    <source>
        <strain evidence="12 13">LMG 27395</strain>
    </source>
</reference>
<evidence type="ECO:0000256" key="3">
    <source>
        <dbReference type="ARBA" id="ARBA00022692"/>
    </source>
</evidence>
<evidence type="ECO:0000256" key="1">
    <source>
        <dbReference type="ARBA" id="ARBA00004651"/>
    </source>
</evidence>
<dbReference type="PROSITE" id="PS50893">
    <property type="entry name" value="ABC_TRANSPORTER_2"/>
    <property type="match status" value="1"/>
</dbReference>
<evidence type="ECO:0000256" key="6">
    <source>
        <dbReference type="ARBA" id="ARBA00022989"/>
    </source>
</evidence>
<evidence type="ECO:0000256" key="9">
    <source>
        <dbReference type="SAM" id="Phobius"/>
    </source>
</evidence>
<evidence type="ECO:0000313" key="13">
    <source>
        <dbReference type="Proteomes" id="UP001235547"/>
    </source>
</evidence>
<dbReference type="InterPro" id="IPR027417">
    <property type="entry name" value="P-loop_NTPase"/>
</dbReference>
<feature type="domain" description="ABC transmembrane type-1" evidence="11">
    <location>
        <begin position="49"/>
        <end position="347"/>
    </location>
</feature>
<protein>
    <submittedName>
        <fullName evidence="12">ABC transporter ATP-binding protein/permease</fullName>
    </submittedName>
</protein>
<dbReference type="InterPro" id="IPR003439">
    <property type="entry name" value="ABC_transporter-like_ATP-bd"/>
</dbReference>
<dbReference type="SUPFAM" id="SSF52540">
    <property type="entry name" value="P-loop containing nucleoside triphosphate hydrolases"/>
    <property type="match status" value="1"/>
</dbReference>
<feature type="transmembrane region" description="Helical" evidence="9">
    <location>
        <begin position="203"/>
        <end position="223"/>
    </location>
</feature>
<dbReference type="SMART" id="SM00382">
    <property type="entry name" value="AAA"/>
    <property type="match status" value="1"/>
</dbReference>
<name>A0ABY8CSZ0_9HYPH</name>
<evidence type="ECO:0000256" key="5">
    <source>
        <dbReference type="ARBA" id="ARBA00022840"/>
    </source>
</evidence>
<feature type="transmembrane region" description="Helical" evidence="9">
    <location>
        <begin position="39"/>
        <end position="63"/>
    </location>
</feature>
<keyword evidence="7 9" id="KW-0472">Membrane</keyword>
<organism evidence="12 13">
    <name type="scientific">Sinorhizobium numidicum</name>
    <dbReference type="NCBI Taxonomy" id="680248"/>
    <lineage>
        <taxon>Bacteria</taxon>
        <taxon>Pseudomonadati</taxon>
        <taxon>Pseudomonadota</taxon>
        <taxon>Alphaproteobacteria</taxon>
        <taxon>Hyphomicrobiales</taxon>
        <taxon>Rhizobiaceae</taxon>
        <taxon>Sinorhizobium/Ensifer group</taxon>
        <taxon>Sinorhizobium</taxon>
    </lineage>
</organism>
<dbReference type="Gene3D" id="3.40.50.300">
    <property type="entry name" value="P-loop containing nucleotide triphosphate hydrolases"/>
    <property type="match status" value="1"/>
</dbReference>
<proteinExistence type="predicted"/>
<dbReference type="Gene3D" id="1.20.1560.10">
    <property type="entry name" value="ABC transporter type 1, transmembrane domain"/>
    <property type="match status" value="1"/>
</dbReference>
<comment type="subcellular location">
    <subcellularLocation>
        <location evidence="1">Cell membrane</location>
        <topology evidence="1">Multi-pass membrane protein</topology>
    </subcellularLocation>
</comment>
<dbReference type="InterPro" id="IPR011527">
    <property type="entry name" value="ABC1_TM_dom"/>
</dbReference>
<dbReference type="RefSeq" id="WP_280732525.1">
    <property type="nucleotide sequence ID" value="NZ_CP120367.1"/>
</dbReference>
<evidence type="ECO:0000259" key="11">
    <source>
        <dbReference type="PROSITE" id="PS50929"/>
    </source>
</evidence>
<feature type="transmembrane region" description="Helical" evidence="9">
    <location>
        <begin position="83"/>
        <end position="102"/>
    </location>
</feature>
<evidence type="ECO:0000256" key="8">
    <source>
        <dbReference type="SAM" id="MobiDB-lite"/>
    </source>
</evidence>
<gene>
    <name evidence="12" type="ORF">PYH38_000874</name>
</gene>
<dbReference type="EMBL" id="CP120370">
    <property type="protein sequence ID" value="WEX81771.1"/>
    <property type="molecule type" value="Genomic_DNA"/>
</dbReference>
<feature type="domain" description="ABC transporter" evidence="10">
    <location>
        <begin position="385"/>
        <end position="604"/>
    </location>
</feature>
<keyword evidence="2" id="KW-0813">Transport</keyword>
<keyword evidence="3 9" id="KW-0812">Transmembrane</keyword>
<keyword evidence="4" id="KW-0547">Nucleotide-binding</keyword>
<keyword evidence="5 12" id="KW-0067">ATP-binding</keyword>
<accession>A0ABY8CSZ0</accession>
<dbReference type="SUPFAM" id="SSF90123">
    <property type="entry name" value="ABC transporter transmembrane region"/>
    <property type="match status" value="1"/>
</dbReference>
<feature type="transmembrane region" description="Helical" evidence="9">
    <location>
        <begin position="173"/>
        <end position="191"/>
    </location>
</feature>
<feature type="region of interest" description="Disordered" evidence="8">
    <location>
        <begin position="1"/>
        <end position="20"/>
    </location>
</feature>
<dbReference type="InterPro" id="IPR003593">
    <property type="entry name" value="AAA+_ATPase"/>
</dbReference>
<evidence type="ECO:0000256" key="7">
    <source>
        <dbReference type="ARBA" id="ARBA00023136"/>
    </source>
</evidence>
<dbReference type="PROSITE" id="PS50929">
    <property type="entry name" value="ABC_TM1F"/>
    <property type="match status" value="1"/>
</dbReference>
<sequence>MTNQTGNKAASEPSAATPEGNSLAQQFDMMRSAFISSPVLKTILWLSSGSFVIIIATAIGQIVLNRWYKPFFDAIERRDLNTFFYQLLLFVGIAGGLLVLNVTQQWLNQMVRLKLREGLTLDLIGEWMRSRRAFRLANAGAIGVNPDQRMQEDAGHLADLTTDLGFGLLQSSILLASFVGVLWSLSAGFVFHFGDRSLEIPGYMVWAAILYAGSASYLSWLVARPLIVLNGERYAREAELRFSLMHVNEHIDAISLAGGEAGERRRLELDLASVLGAMRNIFRAQVNLAWVQDGYGWVTVVAPILVAAPVYFAGNISFGGLMMAVGAFNQVHTSLRWFIANISAIADWRATLLRVAAFRRALIMTDALHDKEKRISFAENEGDSLTFDNLEVASPSGRTRLAERHIEIGAGQRVIISGDPRAGKTLLFRALAGLWPWGGGRVGMPAREAVAFIPRAPYFPRGRLRDALAYPEAASFRDGDIVAALSRVGLDQLTTSLDREARWERELSDDEQRLLAFARLLLQRPRWVIIDEALETMDGEALKRALSIFETDLRDTAVVKIGRTPRNGSLFSRVIHLVKDPEGPALKPVLLGGGIAEREVAARGAP</sequence>
<dbReference type="CDD" id="cd03223">
    <property type="entry name" value="ABCD_peroxisomal_ALDP"/>
    <property type="match status" value="1"/>
</dbReference>
<dbReference type="InterPro" id="IPR050835">
    <property type="entry name" value="ABC_transporter_sub-D"/>
</dbReference>
<dbReference type="Pfam" id="PF06472">
    <property type="entry name" value="ABC_membrane_2"/>
    <property type="match status" value="1"/>
</dbReference>
<keyword evidence="6 9" id="KW-1133">Transmembrane helix</keyword>
<evidence type="ECO:0000256" key="4">
    <source>
        <dbReference type="ARBA" id="ARBA00022741"/>
    </source>
</evidence>
<dbReference type="GO" id="GO:0005524">
    <property type="term" value="F:ATP binding"/>
    <property type="evidence" value="ECO:0007669"/>
    <property type="project" value="UniProtKB-KW"/>
</dbReference>
<dbReference type="InterPro" id="IPR036640">
    <property type="entry name" value="ABC1_TM_sf"/>
</dbReference>
<dbReference type="PANTHER" id="PTHR11384:SF59">
    <property type="entry name" value="LYSOSOMAL COBALAMIN TRANSPORTER ABCD4"/>
    <property type="match status" value="1"/>
</dbReference>
<dbReference type="Proteomes" id="UP001235547">
    <property type="component" value="Chromosome 2"/>
</dbReference>
<evidence type="ECO:0000256" key="2">
    <source>
        <dbReference type="ARBA" id="ARBA00022448"/>
    </source>
</evidence>
<dbReference type="Pfam" id="PF00005">
    <property type="entry name" value="ABC_tran"/>
    <property type="match status" value="1"/>
</dbReference>
<evidence type="ECO:0000259" key="10">
    <source>
        <dbReference type="PROSITE" id="PS50893"/>
    </source>
</evidence>